<organism evidence="11 12">
    <name type="scientific">Luteitalea pratensis</name>
    <dbReference type="NCBI Taxonomy" id="1855912"/>
    <lineage>
        <taxon>Bacteria</taxon>
        <taxon>Pseudomonadati</taxon>
        <taxon>Acidobacteriota</taxon>
        <taxon>Vicinamibacteria</taxon>
        <taxon>Vicinamibacterales</taxon>
        <taxon>Vicinamibacteraceae</taxon>
        <taxon>Luteitalea</taxon>
    </lineage>
</organism>
<dbReference type="InterPro" id="IPR003442">
    <property type="entry name" value="T6A_TsaE"/>
</dbReference>
<dbReference type="STRING" id="1855912.LuPra_03453"/>
<reference evidence="12" key="2">
    <citation type="submission" date="2016-04" db="EMBL/GenBank/DDBJ databases">
        <title>First Complete Genome Sequence of a Subdivision 6 Acidobacterium.</title>
        <authorList>
            <person name="Huang S."/>
            <person name="Vieira S."/>
            <person name="Bunk B."/>
            <person name="Riedel T."/>
            <person name="Sproeer C."/>
            <person name="Overmann J."/>
        </authorList>
    </citation>
    <scope>NUCLEOTIDE SEQUENCE [LARGE SCALE GENOMIC DNA]</scope>
    <source>
        <strain evidence="12">DSM 100886 HEG_-6_39</strain>
    </source>
</reference>
<dbReference type="PANTHER" id="PTHR33540">
    <property type="entry name" value="TRNA THREONYLCARBAMOYLADENOSINE BIOSYNTHESIS PROTEIN TSAE"/>
    <property type="match status" value="1"/>
</dbReference>
<keyword evidence="8" id="KW-0067">ATP-binding</keyword>
<dbReference type="Pfam" id="PF02367">
    <property type="entry name" value="TsaE"/>
    <property type="match status" value="1"/>
</dbReference>
<evidence type="ECO:0000256" key="10">
    <source>
        <dbReference type="ARBA" id="ARBA00032441"/>
    </source>
</evidence>
<comment type="similarity">
    <text evidence="2">Belongs to the TsaE family.</text>
</comment>
<dbReference type="Proteomes" id="UP000076079">
    <property type="component" value="Chromosome"/>
</dbReference>
<evidence type="ECO:0000256" key="7">
    <source>
        <dbReference type="ARBA" id="ARBA00022741"/>
    </source>
</evidence>
<dbReference type="PANTHER" id="PTHR33540:SF2">
    <property type="entry name" value="TRNA THREONYLCARBAMOYLADENOSINE BIOSYNTHESIS PROTEIN TSAE"/>
    <property type="match status" value="1"/>
</dbReference>
<evidence type="ECO:0000256" key="4">
    <source>
        <dbReference type="ARBA" id="ARBA00022490"/>
    </source>
</evidence>
<dbReference type="NCBIfam" id="TIGR00150">
    <property type="entry name" value="T6A_YjeE"/>
    <property type="match status" value="1"/>
</dbReference>
<keyword evidence="6" id="KW-0479">Metal-binding</keyword>
<dbReference type="Gene3D" id="3.40.50.300">
    <property type="entry name" value="P-loop containing nucleotide triphosphate hydrolases"/>
    <property type="match status" value="1"/>
</dbReference>
<reference evidence="11 12" key="1">
    <citation type="journal article" date="2016" name="Genome Announc.">
        <title>First Complete Genome Sequence of a Subdivision 6 Acidobacterium Strain.</title>
        <authorList>
            <person name="Huang S."/>
            <person name="Vieira S."/>
            <person name="Bunk B."/>
            <person name="Riedel T."/>
            <person name="Sproer C."/>
            <person name="Overmann J."/>
        </authorList>
    </citation>
    <scope>NUCLEOTIDE SEQUENCE [LARGE SCALE GENOMIC DNA]</scope>
    <source>
        <strain evidence="12">DSM 100886 HEG_-6_39</strain>
    </source>
</reference>
<dbReference type="GO" id="GO:0046872">
    <property type="term" value="F:metal ion binding"/>
    <property type="evidence" value="ECO:0007669"/>
    <property type="project" value="UniProtKB-KW"/>
</dbReference>
<evidence type="ECO:0000313" key="12">
    <source>
        <dbReference type="Proteomes" id="UP000076079"/>
    </source>
</evidence>
<evidence type="ECO:0000256" key="5">
    <source>
        <dbReference type="ARBA" id="ARBA00022694"/>
    </source>
</evidence>
<dbReference type="GO" id="GO:0005737">
    <property type="term" value="C:cytoplasm"/>
    <property type="evidence" value="ECO:0007669"/>
    <property type="project" value="UniProtKB-SubCell"/>
</dbReference>
<dbReference type="GO" id="GO:0005524">
    <property type="term" value="F:ATP binding"/>
    <property type="evidence" value="ECO:0007669"/>
    <property type="project" value="UniProtKB-KW"/>
</dbReference>
<dbReference type="EMBL" id="CP015136">
    <property type="protein sequence ID" value="AMY10223.1"/>
    <property type="molecule type" value="Genomic_DNA"/>
</dbReference>
<dbReference type="RefSeq" id="WP_110174744.1">
    <property type="nucleotide sequence ID" value="NZ_CP015136.1"/>
</dbReference>
<keyword evidence="7" id="KW-0547">Nucleotide-binding</keyword>
<keyword evidence="9" id="KW-0460">Magnesium</keyword>
<dbReference type="GO" id="GO:0002949">
    <property type="term" value="P:tRNA threonylcarbamoyladenosine modification"/>
    <property type="evidence" value="ECO:0007669"/>
    <property type="project" value="InterPro"/>
</dbReference>
<evidence type="ECO:0000256" key="1">
    <source>
        <dbReference type="ARBA" id="ARBA00004496"/>
    </source>
</evidence>
<dbReference type="AlphaFoldDB" id="A0A143PQ06"/>
<gene>
    <name evidence="11" type="ORF">LuPra_03453</name>
</gene>
<protein>
    <recommendedName>
        <fullName evidence="3">tRNA threonylcarbamoyladenosine biosynthesis protein TsaE</fullName>
    </recommendedName>
    <alternativeName>
        <fullName evidence="10">t(6)A37 threonylcarbamoyladenosine biosynthesis protein TsaE</fullName>
    </alternativeName>
</protein>
<dbReference type="OrthoDB" id="9815896at2"/>
<comment type="subcellular location">
    <subcellularLocation>
        <location evidence="1">Cytoplasm</location>
    </subcellularLocation>
</comment>
<evidence type="ECO:0000256" key="8">
    <source>
        <dbReference type="ARBA" id="ARBA00022840"/>
    </source>
</evidence>
<dbReference type="PATRIC" id="fig|1813736.3.peg.3662"/>
<dbReference type="InterPro" id="IPR027417">
    <property type="entry name" value="P-loop_NTPase"/>
</dbReference>
<evidence type="ECO:0000256" key="6">
    <source>
        <dbReference type="ARBA" id="ARBA00022723"/>
    </source>
</evidence>
<evidence type="ECO:0000256" key="2">
    <source>
        <dbReference type="ARBA" id="ARBA00007599"/>
    </source>
</evidence>
<keyword evidence="5" id="KW-0819">tRNA processing</keyword>
<evidence type="ECO:0000256" key="3">
    <source>
        <dbReference type="ARBA" id="ARBA00019010"/>
    </source>
</evidence>
<dbReference type="SUPFAM" id="SSF52540">
    <property type="entry name" value="P-loop containing nucleoside triphosphate hydrolases"/>
    <property type="match status" value="1"/>
</dbReference>
<name>A0A143PQ06_LUTPR</name>
<dbReference type="KEGG" id="abac:LuPra_03453"/>
<keyword evidence="4" id="KW-0963">Cytoplasm</keyword>
<proteinExistence type="inferred from homology"/>
<keyword evidence="12" id="KW-1185">Reference proteome</keyword>
<evidence type="ECO:0000256" key="9">
    <source>
        <dbReference type="ARBA" id="ARBA00022842"/>
    </source>
</evidence>
<accession>A0A143PQ06</accession>
<evidence type="ECO:0000313" key="11">
    <source>
        <dbReference type="EMBL" id="AMY10223.1"/>
    </source>
</evidence>
<sequence length="136" mass="14669">MQTESEAQTRRVAIALADRLTPGTVLLLHGDLGAGKTAFVRGLAEALGFTDDPVSSPTFTLVHEYKGGRVPLYHADLYRLPDGGASLDDLGLDEVAQDGVLAIEWPERLARGVPGAIDVRIDIVSDTGRRITIEYR</sequence>